<comment type="subunit">
    <text evidence="3 11">Tetramer of two alpha and two beta subunits.</text>
</comment>
<evidence type="ECO:0000256" key="1">
    <source>
        <dbReference type="ARBA" id="ARBA00004496"/>
    </source>
</evidence>
<name>A0AAW9DTD6_ACIAO</name>
<dbReference type="NCBIfam" id="TIGR00211">
    <property type="entry name" value="glyS"/>
    <property type="match status" value="1"/>
</dbReference>
<dbReference type="Pfam" id="PF05746">
    <property type="entry name" value="DALR_1"/>
    <property type="match status" value="1"/>
</dbReference>
<evidence type="ECO:0000256" key="4">
    <source>
        <dbReference type="ARBA" id="ARBA00022490"/>
    </source>
</evidence>
<organism evidence="14 15">
    <name type="scientific">Acidiphilium acidophilum</name>
    <name type="common">Thiobacillus acidophilus</name>
    <dbReference type="NCBI Taxonomy" id="76588"/>
    <lineage>
        <taxon>Bacteria</taxon>
        <taxon>Pseudomonadati</taxon>
        <taxon>Pseudomonadota</taxon>
        <taxon>Alphaproteobacteria</taxon>
        <taxon>Acetobacterales</taxon>
        <taxon>Acidocellaceae</taxon>
        <taxon>Acidiphilium</taxon>
    </lineage>
</organism>
<comment type="similarity">
    <text evidence="2 11">Belongs to the class-II aminoacyl-tRNA synthetase family.</text>
</comment>
<reference evidence="14 15" key="1">
    <citation type="submission" date="2023-11" db="EMBL/GenBank/DDBJ databases">
        <title>MicrobeMod: A computational toolkit for identifying prokaryotic methylation and restriction-modification with nanopore sequencing.</title>
        <authorList>
            <person name="Crits-Christoph A."/>
            <person name="Kang S.C."/>
            <person name="Lee H."/>
            <person name="Ostrov N."/>
        </authorList>
    </citation>
    <scope>NUCLEOTIDE SEQUENCE [LARGE SCALE GENOMIC DNA]</scope>
    <source>
        <strain evidence="14 15">DSMZ 700</strain>
    </source>
</reference>
<evidence type="ECO:0000256" key="3">
    <source>
        <dbReference type="ARBA" id="ARBA00011209"/>
    </source>
</evidence>
<dbReference type="InterPro" id="IPR008909">
    <property type="entry name" value="DALR_anticod-bd"/>
</dbReference>
<evidence type="ECO:0000256" key="7">
    <source>
        <dbReference type="ARBA" id="ARBA00022840"/>
    </source>
</evidence>
<evidence type="ECO:0000256" key="11">
    <source>
        <dbReference type="HAMAP-Rule" id="MF_00255"/>
    </source>
</evidence>
<keyword evidence="15" id="KW-1185">Reference proteome</keyword>
<gene>
    <name evidence="11 14" type="primary">glyS</name>
    <name evidence="14" type="ORF">SIL87_12610</name>
</gene>
<dbReference type="SUPFAM" id="SSF109604">
    <property type="entry name" value="HD-domain/PDEase-like"/>
    <property type="match status" value="1"/>
</dbReference>
<dbReference type="PANTHER" id="PTHR30075">
    <property type="entry name" value="GLYCYL-TRNA SYNTHETASE"/>
    <property type="match status" value="1"/>
</dbReference>
<evidence type="ECO:0000313" key="14">
    <source>
        <dbReference type="EMBL" id="MDX5931608.1"/>
    </source>
</evidence>
<evidence type="ECO:0000313" key="15">
    <source>
        <dbReference type="Proteomes" id="UP001279553"/>
    </source>
</evidence>
<comment type="caution">
    <text evidence="14">The sequence shown here is derived from an EMBL/GenBank/DDBJ whole genome shotgun (WGS) entry which is preliminary data.</text>
</comment>
<comment type="catalytic activity">
    <reaction evidence="10 11">
        <text>tRNA(Gly) + glycine + ATP = glycyl-tRNA(Gly) + AMP + diphosphate</text>
        <dbReference type="Rhea" id="RHEA:16013"/>
        <dbReference type="Rhea" id="RHEA-COMP:9664"/>
        <dbReference type="Rhea" id="RHEA-COMP:9683"/>
        <dbReference type="ChEBI" id="CHEBI:30616"/>
        <dbReference type="ChEBI" id="CHEBI:33019"/>
        <dbReference type="ChEBI" id="CHEBI:57305"/>
        <dbReference type="ChEBI" id="CHEBI:78442"/>
        <dbReference type="ChEBI" id="CHEBI:78522"/>
        <dbReference type="ChEBI" id="CHEBI:456215"/>
        <dbReference type="EC" id="6.1.1.14"/>
    </reaction>
</comment>
<keyword evidence="7 11" id="KW-0067">ATP-binding</keyword>
<dbReference type="HAMAP" id="MF_00255">
    <property type="entry name" value="Gly_tRNA_synth_beta"/>
    <property type="match status" value="1"/>
</dbReference>
<keyword evidence="4 11" id="KW-0963">Cytoplasm</keyword>
<evidence type="ECO:0000256" key="9">
    <source>
        <dbReference type="ARBA" id="ARBA00023146"/>
    </source>
</evidence>
<dbReference type="InterPro" id="IPR015944">
    <property type="entry name" value="Gly-tRNA-synth_bsu"/>
</dbReference>
<dbReference type="GO" id="GO:0006426">
    <property type="term" value="P:glycyl-tRNA aminoacylation"/>
    <property type="evidence" value="ECO:0007669"/>
    <property type="project" value="UniProtKB-UniRule"/>
</dbReference>
<evidence type="ECO:0000256" key="8">
    <source>
        <dbReference type="ARBA" id="ARBA00022917"/>
    </source>
</evidence>
<dbReference type="GO" id="GO:0006420">
    <property type="term" value="P:arginyl-tRNA aminoacylation"/>
    <property type="evidence" value="ECO:0007669"/>
    <property type="project" value="InterPro"/>
</dbReference>
<dbReference type="Proteomes" id="UP001279553">
    <property type="component" value="Unassembled WGS sequence"/>
</dbReference>
<dbReference type="GO" id="GO:0004814">
    <property type="term" value="F:arginine-tRNA ligase activity"/>
    <property type="evidence" value="ECO:0007669"/>
    <property type="project" value="InterPro"/>
</dbReference>
<dbReference type="PANTHER" id="PTHR30075:SF2">
    <property type="entry name" value="GLYCINE--TRNA LIGASE, CHLOROPLASTIC_MITOCHONDRIAL 2"/>
    <property type="match status" value="1"/>
</dbReference>
<proteinExistence type="inferred from homology"/>
<dbReference type="PROSITE" id="PS50861">
    <property type="entry name" value="AA_TRNA_LIGASE_II_GLYAB"/>
    <property type="match status" value="1"/>
</dbReference>
<evidence type="ECO:0000256" key="2">
    <source>
        <dbReference type="ARBA" id="ARBA00008226"/>
    </source>
</evidence>
<feature type="region of interest" description="Disordered" evidence="12">
    <location>
        <begin position="53"/>
        <end position="72"/>
    </location>
</feature>
<dbReference type="InterPro" id="IPR006194">
    <property type="entry name" value="Gly-tRNA-synth_heterodimer"/>
</dbReference>
<evidence type="ECO:0000256" key="12">
    <source>
        <dbReference type="SAM" id="MobiDB-lite"/>
    </source>
</evidence>
<dbReference type="AlphaFoldDB" id="A0AAW9DTD6"/>
<sequence>MAEFFLELFSEEIPARMQAQAADHLAKIAGQALAPLQPHDIVTFHGPRRIALGATMSPETPSGETELRGPKRGAPAQALEGFLRKNNADRADLVEEGEHVLLRRTIAARPAADVILTDLARALAAFPWPKSMRWGQSGGFTWVRPLRRIVCLLDGEIVPIVLGPVTASNLSEGHRFLVPGAFEVSDAAQWHAELTRRCVVADAGKRRAMIAMRLDHEAQARGLAIVRDDALLDEVTGLVEYPVPMIGSIEQRFMTLPPEVRELSMKVNQRYFATRDATGAPAPHFAFIANITASDRGATIIAGNERVLRARLADAEHFWTQDRQHKLEDYLPKLKSVVFHAKLGTQFERAERIARLAREIAQQLGADSQSIDDAERAGLLCKADLVTGMVGEFPELQGIMGGYYAGGAVGAAIRTHYQPKGPSDDVPQGIVPCAVALADKLDTLREFFRIGETPTGSGDPYALRRAALGVVRIILENDLQLHLRSLLDDAVFDFIIERFRVKLRGEGKRFDVVNAILANTADDDLFRVQQCGDALESFIKTDDGANLLVAYRRGVNILRIENEKDGPHTGEVDESALVEGAEINLAIATHTLEARLSHAPHLDGPGVLDQRNFDVALKGLASLRSPVDAFFNDVTVNAEDPALRRNRLRLLAKLRDVMHRVADFSKLEG</sequence>
<evidence type="ECO:0000256" key="10">
    <source>
        <dbReference type="ARBA" id="ARBA00047937"/>
    </source>
</evidence>
<keyword evidence="6 11" id="KW-0547">Nucleotide-binding</keyword>
<evidence type="ECO:0000256" key="6">
    <source>
        <dbReference type="ARBA" id="ARBA00022741"/>
    </source>
</evidence>
<evidence type="ECO:0000259" key="13">
    <source>
        <dbReference type="Pfam" id="PF05746"/>
    </source>
</evidence>
<dbReference type="RefSeq" id="WP_319614510.1">
    <property type="nucleotide sequence ID" value="NZ_JAWXYB010000018.1"/>
</dbReference>
<protein>
    <recommendedName>
        <fullName evidence="11">Glycine--tRNA ligase beta subunit</fullName>
        <ecNumber evidence="11">6.1.1.14</ecNumber>
    </recommendedName>
    <alternativeName>
        <fullName evidence="11">Glycyl-tRNA synthetase beta subunit</fullName>
        <shortName evidence="11">GlyRS</shortName>
    </alternativeName>
</protein>
<accession>A0AAW9DTD6</accession>
<dbReference type="GO" id="GO:0005829">
    <property type="term" value="C:cytosol"/>
    <property type="evidence" value="ECO:0007669"/>
    <property type="project" value="TreeGrafter"/>
</dbReference>
<feature type="domain" description="DALR anticodon binding" evidence="13">
    <location>
        <begin position="548"/>
        <end position="660"/>
    </location>
</feature>
<dbReference type="PRINTS" id="PR01045">
    <property type="entry name" value="TRNASYNTHGB"/>
</dbReference>
<dbReference type="GO" id="GO:0005524">
    <property type="term" value="F:ATP binding"/>
    <property type="evidence" value="ECO:0007669"/>
    <property type="project" value="UniProtKB-UniRule"/>
</dbReference>
<keyword evidence="8 11" id="KW-0648">Protein biosynthesis</keyword>
<dbReference type="GO" id="GO:0004820">
    <property type="term" value="F:glycine-tRNA ligase activity"/>
    <property type="evidence" value="ECO:0007669"/>
    <property type="project" value="UniProtKB-UniRule"/>
</dbReference>
<comment type="subcellular location">
    <subcellularLocation>
        <location evidence="1 11">Cytoplasm</location>
    </subcellularLocation>
</comment>
<keyword evidence="9 11" id="KW-0030">Aminoacyl-tRNA synthetase</keyword>
<dbReference type="EMBL" id="JAWXYB010000018">
    <property type="protein sequence ID" value="MDX5931608.1"/>
    <property type="molecule type" value="Genomic_DNA"/>
</dbReference>
<evidence type="ECO:0000256" key="5">
    <source>
        <dbReference type="ARBA" id="ARBA00022598"/>
    </source>
</evidence>
<keyword evidence="5 11" id="KW-0436">Ligase</keyword>
<dbReference type="EC" id="6.1.1.14" evidence="11"/>
<dbReference type="Pfam" id="PF02092">
    <property type="entry name" value="tRNA_synt_2f"/>
    <property type="match status" value="1"/>
</dbReference>